<dbReference type="InterPro" id="IPR021320">
    <property type="entry name" value="DUF2905"/>
</dbReference>
<evidence type="ECO:0000313" key="2">
    <source>
        <dbReference type="EMBL" id="ASM77139.1"/>
    </source>
</evidence>
<evidence type="ECO:0000256" key="1">
    <source>
        <dbReference type="SAM" id="Phobius"/>
    </source>
</evidence>
<gene>
    <name evidence="2" type="ORF">VITFI_CDS1361</name>
</gene>
<feature type="transmembrane region" description="Helical" evidence="1">
    <location>
        <begin position="42"/>
        <end position="60"/>
    </location>
</feature>
<reference evidence="2 3" key="1">
    <citation type="submission" date="2017-07" db="EMBL/GenBank/DDBJ databases">
        <title>Complete Genome Sequence of the cosmetic ferment Vitreoscilla filiformis (ATCC15551).</title>
        <authorList>
            <person name="Contreras S."/>
            <person name="Sagory-Zalkind P."/>
            <person name="Blanquart H."/>
            <person name="Iltis A."/>
            <person name="Morand S.C."/>
        </authorList>
    </citation>
    <scope>NUCLEOTIDE SEQUENCE [LARGE SCALE GENOMIC DNA]</scope>
    <source>
        <strain evidence="2 3">ATCC 15551</strain>
    </source>
</reference>
<keyword evidence="1" id="KW-0472">Membrane</keyword>
<evidence type="ECO:0000313" key="3">
    <source>
        <dbReference type="Proteomes" id="UP000199729"/>
    </source>
</evidence>
<name>A0A221KDV6_VITFI</name>
<evidence type="ECO:0008006" key="4">
    <source>
        <dbReference type="Google" id="ProtNLM"/>
    </source>
</evidence>
<dbReference type="RefSeq" id="WP_089416330.1">
    <property type="nucleotide sequence ID" value="NZ_CP022423.1"/>
</dbReference>
<proteinExistence type="predicted"/>
<keyword evidence="1" id="KW-1133">Transmembrane helix</keyword>
<dbReference type="EMBL" id="CP022423">
    <property type="protein sequence ID" value="ASM77139.1"/>
    <property type="molecule type" value="Genomic_DNA"/>
</dbReference>
<protein>
    <recommendedName>
        <fullName evidence="4">DUF2905 domain-containing protein</fullName>
    </recommendedName>
</protein>
<keyword evidence="3" id="KW-1185">Reference proteome</keyword>
<accession>A0A221KDV6</accession>
<dbReference type="AlphaFoldDB" id="A0A221KDV6"/>
<dbReference type="Pfam" id="PF11146">
    <property type="entry name" value="DUF2905"/>
    <property type="match status" value="1"/>
</dbReference>
<keyword evidence="1" id="KW-0812">Transmembrane</keyword>
<dbReference type="Proteomes" id="UP000199729">
    <property type="component" value="Chromosome"/>
</dbReference>
<organism evidence="2 3">
    <name type="scientific">Vitreoscilla filiformis</name>
    <dbReference type="NCBI Taxonomy" id="63"/>
    <lineage>
        <taxon>Bacteria</taxon>
        <taxon>Pseudomonadati</taxon>
        <taxon>Pseudomonadota</taxon>
        <taxon>Betaproteobacteria</taxon>
        <taxon>Neisseriales</taxon>
        <taxon>Neisseriaceae</taxon>
        <taxon>Vitreoscilla</taxon>
    </lineage>
</organism>
<sequence length="63" mass="7473">MRWFIILLVFLLVFNRFGTWLERFGLGRLPGDVRLRLFGRNVFLPFASSLLMSFLLLALGRWL</sequence>
<dbReference type="KEGG" id="vff:VITFI_CDS1361"/>